<comment type="caution">
    <text evidence="3">The sequence shown here is derived from an EMBL/GenBank/DDBJ whole genome shotgun (WGS) entry which is preliminary data.</text>
</comment>
<feature type="transmembrane region" description="Helical" evidence="2">
    <location>
        <begin position="7"/>
        <end position="30"/>
    </location>
</feature>
<name>A0ABW4FIT1_9PSEU</name>
<protein>
    <submittedName>
        <fullName evidence="3">Uncharacterized protein</fullName>
    </submittedName>
</protein>
<keyword evidence="2" id="KW-1133">Transmembrane helix</keyword>
<dbReference type="EMBL" id="JBHUCP010000007">
    <property type="protein sequence ID" value="MFD1529992.1"/>
    <property type="molecule type" value="Genomic_DNA"/>
</dbReference>
<gene>
    <name evidence="3" type="ORF">ACFSCY_11115</name>
</gene>
<keyword evidence="2" id="KW-0812">Transmembrane</keyword>
<evidence type="ECO:0000256" key="1">
    <source>
        <dbReference type="SAM" id="MobiDB-lite"/>
    </source>
</evidence>
<keyword evidence="2" id="KW-0472">Membrane</keyword>
<keyword evidence="4" id="KW-1185">Reference proteome</keyword>
<organism evidence="3 4">
    <name type="scientific">Pseudonocardia aurantiaca</name>
    <dbReference type="NCBI Taxonomy" id="75290"/>
    <lineage>
        <taxon>Bacteria</taxon>
        <taxon>Bacillati</taxon>
        <taxon>Actinomycetota</taxon>
        <taxon>Actinomycetes</taxon>
        <taxon>Pseudonocardiales</taxon>
        <taxon>Pseudonocardiaceae</taxon>
        <taxon>Pseudonocardia</taxon>
    </lineage>
</organism>
<reference evidence="4" key="1">
    <citation type="journal article" date="2019" name="Int. J. Syst. Evol. Microbiol.">
        <title>The Global Catalogue of Microorganisms (GCM) 10K type strain sequencing project: providing services to taxonomists for standard genome sequencing and annotation.</title>
        <authorList>
            <consortium name="The Broad Institute Genomics Platform"/>
            <consortium name="The Broad Institute Genome Sequencing Center for Infectious Disease"/>
            <person name="Wu L."/>
            <person name="Ma J."/>
        </authorList>
    </citation>
    <scope>NUCLEOTIDE SEQUENCE [LARGE SCALE GENOMIC DNA]</scope>
    <source>
        <strain evidence="4">JCM 12165</strain>
    </source>
</reference>
<evidence type="ECO:0000313" key="3">
    <source>
        <dbReference type="EMBL" id="MFD1529992.1"/>
    </source>
</evidence>
<proteinExistence type="predicted"/>
<evidence type="ECO:0000256" key="2">
    <source>
        <dbReference type="SAM" id="Phobius"/>
    </source>
</evidence>
<feature type="region of interest" description="Disordered" evidence="1">
    <location>
        <begin position="57"/>
        <end position="97"/>
    </location>
</feature>
<dbReference type="Proteomes" id="UP001597145">
    <property type="component" value="Unassembled WGS sequence"/>
</dbReference>
<feature type="transmembrane region" description="Helical" evidence="2">
    <location>
        <begin position="36"/>
        <end position="55"/>
    </location>
</feature>
<accession>A0ABW4FIT1</accession>
<dbReference type="RefSeq" id="WP_343976452.1">
    <property type="nucleotide sequence ID" value="NZ_BAAAJG010000008.1"/>
</dbReference>
<evidence type="ECO:0000313" key="4">
    <source>
        <dbReference type="Proteomes" id="UP001597145"/>
    </source>
</evidence>
<sequence>MLRWLKVVIAAVLPSMAGVVAWWICVANGLGLDATSIVVGLVVLLPATPLAIWAGQAESRTGSPPAPKGDAPQVPAVIGEVPREPKAFQPRSDLGAP</sequence>